<organism evidence="1 2">
    <name type="scientific">Roseofilum acuticapitatum BLCC-M154</name>
    <dbReference type="NCBI Taxonomy" id="3022444"/>
    <lineage>
        <taxon>Bacteria</taxon>
        <taxon>Bacillati</taxon>
        <taxon>Cyanobacteriota</taxon>
        <taxon>Cyanophyceae</taxon>
        <taxon>Desertifilales</taxon>
        <taxon>Desertifilaceae</taxon>
        <taxon>Roseofilum</taxon>
        <taxon>Roseofilum acuticapitatum</taxon>
    </lineage>
</organism>
<accession>A0ABT7AVM5</accession>
<evidence type="ECO:0008006" key="3">
    <source>
        <dbReference type="Google" id="ProtNLM"/>
    </source>
</evidence>
<evidence type="ECO:0000313" key="2">
    <source>
        <dbReference type="Proteomes" id="UP001235303"/>
    </source>
</evidence>
<reference evidence="1 2" key="1">
    <citation type="submission" date="2023-01" db="EMBL/GenBank/DDBJ databases">
        <title>Novel diversity within Roseofilum (Cyanobacteria; Desertifilaceae) from marine benthic mats with descriptions of four novel species.</title>
        <authorList>
            <person name="Wang Y."/>
            <person name="Berthold D.E."/>
            <person name="Hu J."/>
            <person name="Lefler F.W."/>
            <person name="Laughinghouse H.D. IV."/>
        </authorList>
    </citation>
    <scope>NUCLEOTIDE SEQUENCE [LARGE SCALE GENOMIC DNA]</scope>
    <source>
        <strain evidence="1 2">BLCC-M154</strain>
    </source>
</reference>
<comment type="caution">
    <text evidence="1">The sequence shown here is derived from an EMBL/GenBank/DDBJ whole genome shotgun (WGS) entry which is preliminary data.</text>
</comment>
<proteinExistence type="predicted"/>
<dbReference type="EMBL" id="JAQOSP010000104">
    <property type="protein sequence ID" value="MDJ1170972.1"/>
    <property type="molecule type" value="Genomic_DNA"/>
</dbReference>
<evidence type="ECO:0000313" key="1">
    <source>
        <dbReference type="EMBL" id="MDJ1170972.1"/>
    </source>
</evidence>
<keyword evidence="2" id="KW-1185">Reference proteome</keyword>
<dbReference type="RefSeq" id="WP_283754726.1">
    <property type="nucleotide sequence ID" value="NZ_JAQOSP010000104.1"/>
</dbReference>
<name>A0ABT7AVM5_9CYAN</name>
<sequence length="86" mass="9645">MNSVNLRQKIETQLNQLSPERLALVSNFIESIQALENIEPSSLQKSPPIKRGKTAADLVIFAATWQGDDLEECLNIVHKNRSPAQF</sequence>
<gene>
    <name evidence="1" type="ORF">PMG71_16205</name>
</gene>
<dbReference type="Proteomes" id="UP001235303">
    <property type="component" value="Unassembled WGS sequence"/>
</dbReference>
<protein>
    <recommendedName>
        <fullName evidence="3">DUF2281 domain-containing protein</fullName>
    </recommendedName>
</protein>